<protein>
    <recommendedName>
        <fullName evidence="4">Phage protein U</fullName>
    </recommendedName>
</protein>
<dbReference type="EMBL" id="QJKI01000008">
    <property type="protein sequence ID" value="PXX79140.1"/>
    <property type="molecule type" value="Genomic_DNA"/>
</dbReference>
<feature type="region of interest" description="Disordered" evidence="1">
    <location>
        <begin position="24"/>
        <end position="56"/>
    </location>
</feature>
<sequence length="129" mass="14574">MPLMSWGDFVFDWRTTIAPNELSREQGWRHASQSRVGDRPAHQYTGQDEETITLPGQLYPELGADINSLDTLREVADTGAPQVLIDGNGRVWGWYVLEKLTEKRASMLSDGTPLEIDFSLTLKRVDDQP</sequence>
<accession>A0A318KNF0</accession>
<dbReference type="Proteomes" id="UP000247555">
    <property type="component" value="Unassembled WGS sequence"/>
</dbReference>
<dbReference type="AlphaFoldDB" id="A0A318KNF0"/>
<evidence type="ECO:0000256" key="1">
    <source>
        <dbReference type="SAM" id="MobiDB-lite"/>
    </source>
</evidence>
<reference evidence="2 3" key="1">
    <citation type="submission" date="2018-05" db="EMBL/GenBank/DDBJ databases">
        <title>Genomic Encyclopedia of Type Strains, Phase IV (KMG-IV): sequencing the most valuable type-strain genomes for metagenomic binning, comparative biology and taxonomic classification.</title>
        <authorList>
            <person name="Goeker M."/>
        </authorList>
    </citation>
    <scope>NUCLEOTIDE SEQUENCE [LARGE SCALE GENOMIC DNA]</scope>
    <source>
        <strain evidence="2 3">DSM 29661</strain>
    </source>
</reference>
<dbReference type="InterPro" id="IPR009734">
    <property type="entry name" value="Myoviridae_GpU"/>
</dbReference>
<evidence type="ECO:0008006" key="4">
    <source>
        <dbReference type="Google" id="ProtNLM"/>
    </source>
</evidence>
<dbReference type="PIRSF" id="PIRSF029208">
    <property type="entry name" value="Phage_tail_GPU"/>
    <property type="match status" value="1"/>
</dbReference>
<dbReference type="OrthoDB" id="1550902at2"/>
<dbReference type="InterPro" id="IPR016912">
    <property type="entry name" value="Phage_P2_GpU"/>
</dbReference>
<keyword evidence="3" id="KW-1185">Reference proteome</keyword>
<name>A0A318KNF0_9NEIS</name>
<comment type="caution">
    <text evidence="2">The sequence shown here is derived from an EMBL/GenBank/DDBJ whole genome shotgun (WGS) entry which is preliminary data.</text>
</comment>
<proteinExistence type="predicted"/>
<gene>
    <name evidence="2" type="ORF">DFR34_10830</name>
</gene>
<evidence type="ECO:0000313" key="3">
    <source>
        <dbReference type="Proteomes" id="UP000247555"/>
    </source>
</evidence>
<organism evidence="2 3">
    <name type="scientific">Rivihabitans pingtungensis</name>
    <dbReference type="NCBI Taxonomy" id="1054498"/>
    <lineage>
        <taxon>Bacteria</taxon>
        <taxon>Pseudomonadati</taxon>
        <taxon>Pseudomonadota</taxon>
        <taxon>Betaproteobacteria</taxon>
        <taxon>Neisseriales</taxon>
        <taxon>Aquaspirillaceae</taxon>
        <taxon>Rivihabitans</taxon>
    </lineage>
</organism>
<dbReference type="Pfam" id="PF06995">
    <property type="entry name" value="Phage_P2_GpU"/>
    <property type="match status" value="1"/>
</dbReference>
<evidence type="ECO:0000313" key="2">
    <source>
        <dbReference type="EMBL" id="PXX79140.1"/>
    </source>
</evidence>